<dbReference type="EMBL" id="SJSK01000001">
    <property type="protein sequence ID" value="TCC93533.1"/>
    <property type="molecule type" value="Genomic_DNA"/>
</dbReference>
<dbReference type="OrthoDB" id="7851643at2"/>
<dbReference type="SUPFAM" id="SSF53448">
    <property type="entry name" value="Nucleotide-diphospho-sugar transferases"/>
    <property type="match status" value="1"/>
</dbReference>
<accession>A0A4R0N2K6</accession>
<name>A0A4R0N2K6_9SPHI</name>
<dbReference type="RefSeq" id="WP_131551401.1">
    <property type="nucleotide sequence ID" value="NZ_SJSK01000001.1"/>
</dbReference>
<keyword evidence="1" id="KW-0472">Membrane</keyword>
<reference evidence="2 3" key="1">
    <citation type="submission" date="2019-02" db="EMBL/GenBank/DDBJ databases">
        <title>Pedobacter sp. RP-1-13 sp. nov., isolated from Arctic soil.</title>
        <authorList>
            <person name="Dahal R.H."/>
        </authorList>
    </citation>
    <scope>NUCLEOTIDE SEQUENCE [LARGE SCALE GENOMIC DNA]</scope>
    <source>
        <strain evidence="2 3">RP-1-13</strain>
    </source>
</reference>
<evidence type="ECO:0000313" key="3">
    <source>
        <dbReference type="Proteomes" id="UP000292884"/>
    </source>
</evidence>
<keyword evidence="3" id="KW-1185">Reference proteome</keyword>
<sequence length="266" mass="30815">MTENLYNKAKALKKATYEYEFSICTLVTRKDEYNEMVDSFQRSGFTDDICEFIYADNTKSNLFDAYEAINYFLRQANGKYIILCHQDILINKDNVADLKKRLSDLDIKDQNWAICSNSGAAGPNHVVYHISYPDGSFMNKGKFPLKVSAIDENFILVKNEAFLKVSNDLKGFHLYGTDLCLQAELNGYSAYVIPFNLTHKSLGNKNEEFYVIRKKLISKYDDFFRNRWIQTNVSIFYLSGSIFKLFYGNSITLFFARIFNGIKKKI</sequence>
<proteinExistence type="predicted"/>
<dbReference type="Proteomes" id="UP000292884">
    <property type="component" value="Unassembled WGS sequence"/>
</dbReference>
<gene>
    <name evidence="2" type="ORF">EZ428_01820</name>
</gene>
<comment type="caution">
    <text evidence="2">The sequence shown here is derived from an EMBL/GenBank/DDBJ whole genome shotgun (WGS) entry which is preliminary data.</text>
</comment>
<keyword evidence="1" id="KW-1133">Transmembrane helix</keyword>
<evidence type="ECO:0000256" key="1">
    <source>
        <dbReference type="SAM" id="Phobius"/>
    </source>
</evidence>
<protein>
    <submittedName>
        <fullName evidence="2">Acyl esterase</fullName>
    </submittedName>
</protein>
<feature type="transmembrane region" description="Helical" evidence="1">
    <location>
        <begin position="235"/>
        <end position="256"/>
    </location>
</feature>
<evidence type="ECO:0000313" key="2">
    <source>
        <dbReference type="EMBL" id="TCC93533.1"/>
    </source>
</evidence>
<dbReference type="Gene3D" id="3.90.550.10">
    <property type="entry name" value="Spore Coat Polysaccharide Biosynthesis Protein SpsA, Chain A"/>
    <property type="match status" value="1"/>
</dbReference>
<keyword evidence="1" id="KW-0812">Transmembrane</keyword>
<dbReference type="InterPro" id="IPR029044">
    <property type="entry name" value="Nucleotide-diphossugar_trans"/>
</dbReference>
<organism evidence="2 3">
    <name type="scientific">Pedobacter frigiditerrae</name>
    <dbReference type="NCBI Taxonomy" id="2530452"/>
    <lineage>
        <taxon>Bacteria</taxon>
        <taxon>Pseudomonadati</taxon>
        <taxon>Bacteroidota</taxon>
        <taxon>Sphingobacteriia</taxon>
        <taxon>Sphingobacteriales</taxon>
        <taxon>Sphingobacteriaceae</taxon>
        <taxon>Pedobacter</taxon>
    </lineage>
</organism>
<dbReference type="AlphaFoldDB" id="A0A4R0N2K6"/>